<dbReference type="SUPFAM" id="SSF57196">
    <property type="entry name" value="EGF/Laminin"/>
    <property type="match status" value="2"/>
</dbReference>
<evidence type="ECO:0000256" key="12">
    <source>
        <dbReference type="SAM" id="SignalP"/>
    </source>
</evidence>
<comment type="subcellular location">
    <subcellularLocation>
        <location evidence="1">Secreted</location>
        <location evidence="1">Extracellular space</location>
        <location evidence="1">Extracellular matrix</location>
    </subcellularLocation>
</comment>
<dbReference type="Proteomes" id="UP000694888">
    <property type="component" value="Unplaced"/>
</dbReference>
<protein>
    <submittedName>
        <fullName evidence="16">Fibulin-1</fullName>
    </submittedName>
</protein>
<feature type="signal peptide" evidence="12">
    <location>
        <begin position="1"/>
        <end position="19"/>
    </location>
</feature>
<keyword evidence="3" id="KW-0964">Secreted</keyword>
<dbReference type="PROSITE" id="PS01187">
    <property type="entry name" value="EGF_CA"/>
    <property type="match status" value="4"/>
</dbReference>
<dbReference type="InterPro" id="IPR055088">
    <property type="entry name" value="Fibulin_C"/>
</dbReference>
<evidence type="ECO:0000259" key="13">
    <source>
        <dbReference type="PROSITE" id="PS01178"/>
    </source>
</evidence>
<dbReference type="RefSeq" id="XP_012940975.1">
    <property type="nucleotide sequence ID" value="XM_013085521.2"/>
</dbReference>
<comment type="similarity">
    <text evidence="2">Belongs to the fibulin family.</text>
</comment>
<dbReference type="SUPFAM" id="SSF57184">
    <property type="entry name" value="Growth factor receptor domain"/>
    <property type="match status" value="3"/>
</dbReference>
<feature type="region of interest" description="Disordered" evidence="11">
    <location>
        <begin position="146"/>
        <end position="208"/>
    </location>
</feature>
<dbReference type="InterPro" id="IPR001881">
    <property type="entry name" value="EGF-like_Ca-bd_dom"/>
</dbReference>
<dbReference type="PANTHER" id="PTHR24034:SF111">
    <property type="entry name" value="FIBULIN-2-LIKE ISOFORM X1"/>
    <property type="match status" value="1"/>
</dbReference>
<dbReference type="PROSITE" id="PS50026">
    <property type="entry name" value="EGF_3"/>
    <property type="match status" value="4"/>
</dbReference>
<evidence type="ECO:0000256" key="11">
    <source>
        <dbReference type="SAM" id="MobiDB-lite"/>
    </source>
</evidence>
<dbReference type="Pfam" id="PF07645">
    <property type="entry name" value="EGF_CA"/>
    <property type="match status" value="7"/>
</dbReference>
<proteinExistence type="inferred from homology"/>
<dbReference type="GeneID" id="101853570"/>
<dbReference type="SMART" id="SM00104">
    <property type="entry name" value="ANATO"/>
    <property type="match status" value="3"/>
</dbReference>
<accession>A0ABM1A525</accession>
<feature type="domain" description="EGF-like" evidence="14">
    <location>
        <begin position="213"/>
        <end position="255"/>
    </location>
</feature>
<reference evidence="16" key="1">
    <citation type="submission" date="2025-08" db="UniProtKB">
        <authorList>
            <consortium name="RefSeq"/>
        </authorList>
    </citation>
    <scope>IDENTIFICATION</scope>
</reference>
<evidence type="ECO:0000256" key="9">
    <source>
        <dbReference type="ARBA" id="ARBA00023180"/>
    </source>
</evidence>
<keyword evidence="4" id="KW-0272">Extracellular matrix</keyword>
<feature type="compositionally biased region" description="Low complexity" evidence="11">
    <location>
        <begin position="193"/>
        <end position="204"/>
    </location>
</feature>
<feature type="disulfide bond" evidence="10">
    <location>
        <begin position="619"/>
        <end position="629"/>
    </location>
</feature>
<keyword evidence="7" id="KW-0106">Calcium</keyword>
<dbReference type="CDD" id="cd00054">
    <property type="entry name" value="EGF_CA"/>
    <property type="match status" value="6"/>
</dbReference>
<dbReference type="InterPro" id="IPR000742">
    <property type="entry name" value="EGF"/>
</dbReference>
<dbReference type="InterPro" id="IPR000152">
    <property type="entry name" value="EGF-type_Asp/Asn_hydroxyl_site"/>
</dbReference>
<dbReference type="InterPro" id="IPR018097">
    <property type="entry name" value="EGF_Ca-bd_CS"/>
</dbReference>
<evidence type="ECO:0000256" key="4">
    <source>
        <dbReference type="ARBA" id="ARBA00022530"/>
    </source>
</evidence>
<dbReference type="PROSITE" id="PS01177">
    <property type="entry name" value="ANAPHYLATOXIN_1"/>
    <property type="match status" value="1"/>
</dbReference>
<feature type="domain" description="EGF-like" evidence="14">
    <location>
        <begin position="531"/>
        <end position="569"/>
    </location>
</feature>
<dbReference type="PROSITE" id="PS00010">
    <property type="entry name" value="ASX_HYDROXYL"/>
    <property type="match status" value="5"/>
</dbReference>
<dbReference type="InterPro" id="IPR049883">
    <property type="entry name" value="NOTCH1_EGF-like"/>
</dbReference>
<evidence type="ECO:0000256" key="3">
    <source>
        <dbReference type="ARBA" id="ARBA00022525"/>
    </source>
</evidence>
<dbReference type="Pfam" id="PF22914">
    <property type="entry name" value="Fibulin_C"/>
    <property type="match status" value="1"/>
</dbReference>
<dbReference type="InterPro" id="IPR026823">
    <property type="entry name" value="cEGF"/>
</dbReference>
<feature type="domain" description="EGF-like" evidence="14">
    <location>
        <begin position="573"/>
        <end position="614"/>
    </location>
</feature>
<dbReference type="InterPro" id="IPR009030">
    <property type="entry name" value="Growth_fac_rcpt_cys_sf"/>
</dbReference>
<keyword evidence="15" id="KW-1185">Reference proteome</keyword>
<keyword evidence="9" id="KW-0325">Glycoprotein</keyword>
<keyword evidence="12" id="KW-0732">Signal</keyword>
<dbReference type="PROSITE" id="PS01178">
    <property type="entry name" value="ANAPHYLATOXIN_2"/>
    <property type="match status" value="1"/>
</dbReference>
<dbReference type="PROSITE" id="PS01186">
    <property type="entry name" value="EGF_2"/>
    <property type="match status" value="2"/>
</dbReference>
<feature type="domain" description="EGF-like" evidence="14">
    <location>
        <begin position="615"/>
        <end position="654"/>
    </location>
</feature>
<dbReference type="PANTHER" id="PTHR24034">
    <property type="entry name" value="EGF-LIKE DOMAIN-CONTAINING PROTEIN"/>
    <property type="match status" value="1"/>
</dbReference>
<name>A0ABM1A525_APLCA</name>
<evidence type="ECO:0000256" key="7">
    <source>
        <dbReference type="ARBA" id="ARBA00022837"/>
    </source>
</evidence>
<dbReference type="Gene3D" id="2.10.25.10">
    <property type="entry name" value="Laminin"/>
    <property type="match status" value="11"/>
</dbReference>
<keyword evidence="6" id="KW-0677">Repeat</keyword>
<evidence type="ECO:0000256" key="6">
    <source>
        <dbReference type="ARBA" id="ARBA00022737"/>
    </source>
</evidence>
<dbReference type="InterPro" id="IPR000020">
    <property type="entry name" value="Anaphylatoxin/fibulin"/>
</dbReference>
<gene>
    <name evidence="16" type="primary">LOC101853570</name>
</gene>
<dbReference type="SMART" id="SM00179">
    <property type="entry name" value="EGF_CA"/>
    <property type="match status" value="11"/>
</dbReference>
<dbReference type="Pfam" id="PF12662">
    <property type="entry name" value="cEGF"/>
    <property type="match status" value="2"/>
</dbReference>
<evidence type="ECO:0000256" key="2">
    <source>
        <dbReference type="ARBA" id="ARBA00006127"/>
    </source>
</evidence>
<evidence type="ECO:0000256" key="5">
    <source>
        <dbReference type="ARBA" id="ARBA00022536"/>
    </source>
</evidence>
<feature type="domain" description="Anaphylatoxin-like" evidence="13">
    <location>
        <begin position="108"/>
        <end position="139"/>
    </location>
</feature>
<sequence length="882" mass="95946">MRLQILLALATLFVCCTHGDLGDIFGPCCHEGVQWSSDSFRCDNYPAPVANISDADQAPCLSIIEVCCIKQTQVVACENGKQAALDSHLCAVRDTDPGAEQFRECCHCCQLGVVSRSTSQSCESPGLGEPCDIKFQECCRGQESGNVSFSGGSHTKRSNIPGEDPDSDGASHKTSNNNNNNIPSVAPTVDDGTTNSSSSSNSSTGETVVDEDDIDECTIYSGQLCSHLCVNTALGFYCDCPPGLTLDPLDNRTCLAVDGSGVPGDNVLANCHDNNPCDQRCVEKIGGGVQCRCYEGYRLALDAMACEDIDECAENLAHCAPSQICVNTPGRFTCMSSTCPAGYDLDPSTGRCKPGKEQCALGFKYSPKTGRCEDLNECGLGIDSCGPGERCENTVGSYTCRRERHCGTGYTLDEESQRCQDNNECELGTHNCGGGYKCQNIQGSFRCVPKPCEEGYRFDRVLEECVLVQCPVGLKPNRAGNCVDINECEEYGPTICRRHQRCKNTRGSYYCRSFVNCPPGYEPTENSGCQDIDECDRGTHKCGPEQQCINRQGTYFCQCPRGMRHDNTGSCVDVDECSYGAAICPSNSKCVNTPGSFTCDCVDGLVSDGQDHCTDVDECEQEGICQQSCVNVLGTFFCSCNRGYQLRDDKRSCEDIDECTQFRGRGGRSGVCGGRCINLPGSYRCECPDGWRLKPDSRSCEDINECREGSAYCPHSESMCINTRGGYKCPVVRCPDGFIKTNGTAHKNRELITEEDGVVCGREDCKARDLACLRNKTKTVTWQFLPLPSLEFIGSPLTLLNIRTVGYSVYPNLHLGIIRGNDEGLFDTTVSGDRGALRLLRPLKGPADKEVVLELENRDFSGKNVISRHVTHARILVGDTPF</sequence>
<evidence type="ECO:0000259" key="14">
    <source>
        <dbReference type="PROSITE" id="PS50026"/>
    </source>
</evidence>
<dbReference type="SMART" id="SM00181">
    <property type="entry name" value="EGF"/>
    <property type="match status" value="11"/>
</dbReference>
<evidence type="ECO:0000313" key="15">
    <source>
        <dbReference type="Proteomes" id="UP000694888"/>
    </source>
</evidence>
<comment type="caution">
    <text evidence="10">Lacks conserved residue(s) required for the propagation of feature annotation.</text>
</comment>
<feature type="chain" id="PRO_5046921943" evidence="12">
    <location>
        <begin position="20"/>
        <end position="882"/>
    </location>
</feature>
<organism evidence="15 16">
    <name type="scientific">Aplysia californica</name>
    <name type="common">California sea hare</name>
    <dbReference type="NCBI Taxonomy" id="6500"/>
    <lineage>
        <taxon>Eukaryota</taxon>
        <taxon>Metazoa</taxon>
        <taxon>Spiralia</taxon>
        <taxon>Lophotrochozoa</taxon>
        <taxon>Mollusca</taxon>
        <taxon>Gastropoda</taxon>
        <taxon>Heterobranchia</taxon>
        <taxon>Euthyneura</taxon>
        <taxon>Tectipleura</taxon>
        <taxon>Aplysiida</taxon>
        <taxon>Aplysioidea</taxon>
        <taxon>Aplysiidae</taxon>
        <taxon>Aplysia</taxon>
    </lineage>
</organism>
<evidence type="ECO:0000256" key="1">
    <source>
        <dbReference type="ARBA" id="ARBA00004498"/>
    </source>
</evidence>
<evidence type="ECO:0000313" key="16">
    <source>
        <dbReference type="RefSeq" id="XP_012940975.1"/>
    </source>
</evidence>
<keyword evidence="5 10" id="KW-0245">EGF-like domain</keyword>
<keyword evidence="8 10" id="KW-1015">Disulfide bond</keyword>
<dbReference type="InterPro" id="IPR050751">
    <property type="entry name" value="ECM_structural_protein"/>
</dbReference>
<evidence type="ECO:0000256" key="8">
    <source>
        <dbReference type="ARBA" id="ARBA00023157"/>
    </source>
</evidence>
<evidence type="ECO:0000256" key="10">
    <source>
        <dbReference type="PROSITE-ProRule" id="PRU00076"/>
    </source>
</evidence>